<dbReference type="EMBL" id="CP002304">
    <property type="protein sequence ID" value="ADQ14118.1"/>
    <property type="molecule type" value="Genomic_DNA"/>
</dbReference>
<evidence type="ECO:0000313" key="2">
    <source>
        <dbReference type="Proteomes" id="UP000007434"/>
    </source>
</evidence>
<dbReference type="AlphaFoldDB" id="E4RM35"/>
<dbReference type="Proteomes" id="UP000007434">
    <property type="component" value="Chromosome"/>
</dbReference>
<sequence>MRNDCCWCGKDTTGGPVFSLSASFNEKGQSLTEEEGYIKDLKTSDGKEVWTMITGEKSPAKKMDRICSLCAVRINVLVS</sequence>
<protein>
    <submittedName>
        <fullName evidence="1">Uncharacterized protein</fullName>
    </submittedName>
</protein>
<dbReference type="RefSeq" id="WP_013405210.1">
    <property type="nucleotide sequence ID" value="NC_014654.1"/>
</dbReference>
<name>E4RM35_HALHG</name>
<accession>E4RM35</accession>
<gene>
    <name evidence="1" type="ordered locus">Halsa_0667</name>
</gene>
<dbReference type="KEGG" id="has:Halsa_0667"/>
<organism evidence="1 2">
    <name type="scientific">Halanaerobium hydrogeniformans</name>
    <name type="common">Halanaerobium sp. (strain sapolanicus)</name>
    <dbReference type="NCBI Taxonomy" id="656519"/>
    <lineage>
        <taxon>Bacteria</taxon>
        <taxon>Bacillati</taxon>
        <taxon>Bacillota</taxon>
        <taxon>Clostridia</taxon>
        <taxon>Halanaerobiales</taxon>
        <taxon>Halanaerobiaceae</taxon>
        <taxon>Halanaerobium</taxon>
    </lineage>
</organism>
<reference evidence="1 2" key="2">
    <citation type="journal article" date="2011" name="J. Bacteriol.">
        <title>Complete Genome Sequence of the Haloalkaliphilic, Hydrogen Producing Halanaerobium hydrogenoformans.</title>
        <authorList>
            <person name="Brown S.D."/>
            <person name="Begemann M.B."/>
            <person name="Mormile M.R."/>
            <person name="Wall J.D."/>
            <person name="Han C.S."/>
            <person name="Goodwin L.A."/>
            <person name="Pitluck S."/>
            <person name="Land M.L."/>
            <person name="Hauser L.J."/>
            <person name="Elias D.A."/>
        </authorList>
    </citation>
    <scope>NUCLEOTIDE SEQUENCE [LARGE SCALE GENOMIC DNA]</scope>
    <source>
        <strain evidence="2">sapolanicus</strain>
    </source>
</reference>
<evidence type="ECO:0000313" key="1">
    <source>
        <dbReference type="EMBL" id="ADQ14118.1"/>
    </source>
</evidence>
<reference evidence="1 2" key="1">
    <citation type="submission" date="2010-11" db="EMBL/GenBank/DDBJ databases">
        <title>Complete sequence of Halanaerobium sp. sapolanicus.</title>
        <authorList>
            <consortium name="US DOE Joint Genome Institute"/>
            <person name="Lucas S."/>
            <person name="Copeland A."/>
            <person name="Lapidus A."/>
            <person name="Cheng J.-F."/>
            <person name="Bruce D."/>
            <person name="Goodwin L."/>
            <person name="Pitluck S."/>
            <person name="Davenport K."/>
            <person name="Detter J.C."/>
            <person name="Han C."/>
            <person name="Tapia R."/>
            <person name="Land M."/>
            <person name="Hauser L."/>
            <person name="Jeffries C."/>
            <person name="Kyrpides N."/>
            <person name="Ivanova N."/>
            <person name="Mikhailova N."/>
            <person name="Begemann M.B."/>
            <person name="Mormile M.R."/>
            <person name="Wall J.D."/>
            <person name="Elias D.A."/>
            <person name="Woyke T."/>
        </authorList>
    </citation>
    <scope>NUCLEOTIDE SEQUENCE [LARGE SCALE GENOMIC DNA]</scope>
    <source>
        <strain evidence="2">sapolanicus</strain>
    </source>
</reference>
<keyword evidence="2" id="KW-1185">Reference proteome</keyword>
<proteinExistence type="predicted"/>
<dbReference type="STRING" id="656519.Halsa_0667"/>
<dbReference type="HOGENOM" id="CLU_2601193_0_0_9"/>